<dbReference type="Proteomes" id="UP001164746">
    <property type="component" value="Chromosome 13"/>
</dbReference>
<accession>A0ABY7FML2</accession>
<dbReference type="EMBL" id="CP111024">
    <property type="protein sequence ID" value="WAR23295.1"/>
    <property type="molecule type" value="Genomic_DNA"/>
</dbReference>
<evidence type="ECO:0000313" key="2">
    <source>
        <dbReference type="EMBL" id="WAR23295.1"/>
    </source>
</evidence>
<gene>
    <name evidence="2" type="ORF">MAR_036964</name>
</gene>
<reference evidence="2" key="1">
    <citation type="submission" date="2022-11" db="EMBL/GenBank/DDBJ databases">
        <title>Centuries of genome instability and evolution in soft-shell clam transmissible cancer (bioRxiv).</title>
        <authorList>
            <person name="Hart S.F.M."/>
            <person name="Yonemitsu M.A."/>
            <person name="Giersch R.M."/>
            <person name="Beal B.F."/>
            <person name="Arriagada G."/>
            <person name="Davis B.W."/>
            <person name="Ostrander E.A."/>
            <person name="Goff S.P."/>
            <person name="Metzger M.J."/>
        </authorList>
    </citation>
    <scope>NUCLEOTIDE SEQUENCE</scope>
    <source>
        <strain evidence="2">MELC-2E11</strain>
        <tissue evidence="2">Siphon/mantle</tissue>
    </source>
</reference>
<feature type="region of interest" description="Disordered" evidence="1">
    <location>
        <begin position="1"/>
        <end position="28"/>
    </location>
</feature>
<organism evidence="2 3">
    <name type="scientific">Mya arenaria</name>
    <name type="common">Soft-shell clam</name>
    <dbReference type="NCBI Taxonomy" id="6604"/>
    <lineage>
        <taxon>Eukaryota</taxon>
        <taxon>Metazoa</taxon>
        <taxon>Spiralia</taxon>
        <taxon>Lophotrochozoa</taxon>
        <taxon>Mollusca</taxon>
        <taxon>Bivalvia</taxon>
        <taxon>Autobranchia</taxon>
        <taxon>Heteroconchia</taxon>
        <taxon>Euheterodonta</taxon>
        <taxon>Imparidentia</taxon>
        <taxon>Neoheterodontei</taxon>
        <taxon>Myida</taxon>
        <taxon>Myoidea</taxon>
        <taxon>Myidae</taxon>
        <taxon>Mya</taxon>
    </lineage>
</organism>
<evidence type="ECO:0000313" key="3">
    <source>
        <dbReference type="Proteomes" id="UP001164746"/>
    </source>
</evidence>
<feature type="non-terminal residue" evidence="2">
    <location>
        <position position="188"/>
    </location>
</feature>
<protein>
    <submittedName>
        <fullName evidence="2">Uncharacterized protein</fullName>
    </submittedName>
</protein>
<keyword evidence="3" id="KW-1185">Reference proteome</keyword>
<name>A0ABY7FML2_MYAAR</name>
<proteinExistence type="predicted"/>
<feature type="compositionally biased region" description="Basic and acidic residues" evidence="1">
    <location>
        <begin position="12"/>
        <end position="25"/>
    </location>
</feature>
<evidence type="ECO:0000256" key="1">
    <source>
        <dbReference type="SAM" id="MobiDB-lite"/>
    </source>
</evidence>
<sequence>MTKSSAADDTGEDKTQAKDIERSSDEGSGSVDQAIICKAEDEVACEITGCVVLNSKSIVVADRWNTSLKLLSTDASKPEVISCLKLECTPFDLTLTLGDKIAVTVPEEKKIVFASIQKEELSLCDAPGKEKKDGLYLHYKCYGINYSEQKLYVVIQKDDSEENYQLLILNVADGSTLKSFPMQQYRGL</sequence>